<evidence type="ECO:0000313" key="1">
    <source>
        <dbReference type="EMBL" id="PMJ65748.1"/>
    </source>
</evidence>
<dbReference type="EMBL" id="MCWU01000025">
    <property type="protein sequence ID" value="PMJ65748.1"/>
    <property type="molecule type" value="Genomic_DNA"/>
</dbReference>
<name>A0A2N7FBC5_VIBSP</name>
<proteinExistence type="predicted"/>
<dbReference type="Proteomes" id="UP000235330">
    <property type="component" value="Unassembled WGS sequence"/>
</dbReference>
<comment type="caution">
    <text evidence="1">The sequence shown here is derived from an EMBL/GenBank/DDBJ whole genome shotgun (WGS) entry which is preliminary data.</text>
</comment>
<organism evidence="1 2">
    <name type="scientific">Vibrio splendidus</name>
    <dbReference type="NCBI Taxonomy" id="29497"/>
    <lineage>
        <taxon>Bacteria</taxon>
        <taxon>Pseudomonadati</taxon>
        <taxon>Pseudomonadota</taxon>
        <taxon>Gammaproteobacteria</taxon>
        <taxon>Vibrionales</taxon>
        <taxon>Vibrionaceae</taxon>
        <taxon>Vibrio</taxon>
    </lineage>
</organism>
<protein>
    <submittedName>
        <fullName evidence="1">Uncharacterized protein</fullName>
    </submittedName>
</protein>
<gene>
    <name evidence="1" type="ORF">BCU17_19900</name>
</gene>
<accession>A0A2N7FBC5</accession>
<dbReference type="RefSeq" id="WP_102472949.1">
    <property type="nucleotide sequence ID" value="NZ_CAWNSL010000006.1"/>
</dbReference>
<evidence type="ECO:0000313" key="2">
    <source>
        <dbReference type="Proteomes" id="UP000235330"/>
    </source>
</evidence>
<sequence length="140" mass="16518">MIADVEVLKKTFQYLKNYLENNAESDKFNLLRDTVPAESKIGFAYMKVKGHELSRIDTLNVEYAYRLMLEEMEIFEVDKLVPIEIKSSVAGVFSCYERFVTIDTKLQLRYHRNISDLKPLTKLNIFSYRVKNKLNRMIHS</sequence>
<reference evidence="2" key="1">
    <citation type="submission" date="2016-07" db="EMBL/GenBank/DDBJ databases">
        <title>Nontailed viruses are major unrecognized killers of bacteria in the ocean.</title>
        <authorList>
            <person name="Kauffman K."/>
            <person name="Hussain F."/>
            <person name="Yang J."/>
            <person name="Arevalo P."/>
            <person name="Brown J."/>
            <person name="Cutler M."/>
            <person name="Kelly L."/>
            <person name="Polz M.F."/>
        </authorList>
    </citation>
    <scope>NUCLEOTIDE SEQUENCE [LARGE SCALE GENOMIC DNA]</scope>
    <source>
        <strain evidence="2">10N.261.55.E11</strain>
    </source>
</reference>
<dbReference type="AlphaFoldDB" id="A0A2N7FBC5"/>